<feature type="compositionally biased region" description="Polar residues" evidence="1">
    <location>
        <begin position="141"/>
        <end position="150"/>
    </location>
</feature>
<accession>A0AAN9VZB0</accession>
<proteinExistence type="predicted"/>
<reference evidence="4 5" key="1">
    <citation type="submission" date="2024-03" db="EMBL/GenBank/DDBJ databases">
        <title>The genome assembly and annotation of the cricket Gryllus longicercus Weissman &amp; Gray.</title>
        <authorList>
            <person name="Szrajer S."/>
            <person name="Gray D."/>
            <person name="Ylla G."/>
        </authorList>
    </citation>
    <scope>NUCLEOTIDE SEQUENCE [LARGE SCALE GENOMIC DNA]</scope>
    <source>
        <strain evidence="4">DAG 2021-001</strain>
        <tissue evidence="4">Whole body minus gut</tissue>
    </source>
</reference>
<sequence length="150" mass="15731">MRAPRAGGGCVALVASACLLTSSALLTAHAPTPSPAPAPSPSPVTCPGNKTHSSYKCPPKKICCKLGCCDSLPELTVEAAVTIALLVALLVAGALLVWWLQWQPRRPPGNRRQQLIPEPGAEEEREGDAEDEWEGRRASVTGPTSSSVLQ</sequence>
<evidence type="ECO:0000256" key="3">
    <source>
        <dbReference type="SAM" id="SignalP"/>
    </source>
</evidence>
<organism evidence="4 5">
    <name type="scientific">Gryllus longicercus</name>
    <dbReference type="NCBI Taxonomy" id="2509291"/>
    <lineage>
        <taxon>Eukaryota</taxon>
        <taxon>Metazoa</taxon>
        <taxon>Ecdysozoa</taxon>
        <taxon>Arthropoda</taxon>
        <taxon>Hexapoda</taxon>
        <taxon>Insecta</taxon>
        <taxon>Pterygota</taxon>
        <taxon>Neoptera</taxon>
        <taxon>Polyneoptera</taxon>
        <taxon>Orthoptera</taxon>
        <taxon>Ensifera</taxon>
        <taxon>Gryllidea</taxon>
        <taxon>Grylloidea</taxon>
        <taxon>Gryllidae</taxon>
        <taxon>Gryllinae</taxon>
        <taxon>Gryllus</taxon>
    </lineage>
</organism>
<evidence type="ECO:0000256" key="1">
    <source>
        <dbReference type="SAM" id="MobiDB-lite"/>
    </source>
</evidence>
<feature type="compositionally biased region" description="Acidic residues" evidence="1">
    <location>
        <begin position="120"/>
        <end position="133"/>
    </location>
</feature>
<name>A0AAN9VZB0_9ORTH</name>
<evidence type="ECO:0008006" key="6">
    <source>
        <dbReference type="Google" id="ProtNLM"/>
    </source>
</evidence>
<keyword evidence="2" id="KW-0812">Transmembrane</keyword>
<feature type="chain" id="PRO_5042818944" description="Tumor necrosis factor receptor superfamily member 13C" evidence="3">
    <location>
        <begin position="25"/>
        <end position="150"/>
    </location>
</feature>
<dbReference type="Proteomes" id="UP001378592">
    <property type="component" value="Unassembled WGS sequence"/>
</dbReference>
<feature type="region of interest" description="Disordered" evidence="1">
    <location>
        <begin position="105"/>
        <end position="150"/>
    </location>
</feature>
<keyword evidence="2" id="KW-1133">Transmembrane helix</keyword>
<dbReference type="AlphaFoldDB" id="A0AAN9VZB0"/>
<feature type="signal peptide" evidence="3">
    <location>
        <begin position="1"/>
        <end position="24"/>
    </location>
</feature>
<dbReference type="PROSITE" id="PS51257">
    <property type="entry name" value="PROKAR_LIPOPROTEIN"/>
    <property type="match status" value="1"/>
</dbReference>
<feature type="compositionally biased region" description="Pro residues" evidence="1">
    <location>
        <begin position="32"/>
        <end position="44"/>
    </location>
</feature>
<dbReference type="EMBL" id="JAZDUA010000003">
    <property type="protein sequence ID" value="KAK7874330.1"/>
    <property type="molecule type" value="Genomic_DNA"/>
</dbReference>
<keyword evidence="5" id="KW-1185">Reference proteome</keyword>
<evidence type="ECO:0000256" key="2">
    <source>
        <dbReference type="SAM" id="Phobius"/>
    </source>
</evidence>
<evidence type="ECO:0000313" key="4">
    <source>
        <dbReference type="EMBL" id="KAK7874330.1"/>
    </source>
</evidence>
<keyword evidence="2" id="KW-0472">Membrane</keyword>
<gene>
    <name evidence="4" type="ORF">R5R35_007804</name>
</gene>
<feature type="compositionally biased region" description="Low complexity" evidence="1">
    <location>
        <begin position="105"/>
        <end position="119"/>
    </location>
</feature>
<feature type="transmembrane region" description="Helical" evidence="2">
    <location>
        <begin position="80"/>
        <end position="102"/>
    </location>
</feature>
<protein>
    <recommendedName>
        <fullName evidence="6">Tumor necrosis factor receptor superfamily member 13C</fullName>
    </recommendedName>
</protein>
<keyword evidence="3" id="KW-0732">Signal</keyword>
<evidence type="ECO:0000313" key="5">
    <source>
        <dbReference type="Proteomes" id="UP001378592"/>
    </source>
</evidence>
<feature type="region of interest" description="Disordered" evidence="1">
    <location>
        <begin position="30"/>
        <end position="50"/>
    </location>
</feature>
<comment type="caution">
    <text evidence="4">The sequence shown here is derived from an EMBL/GenBank/DDBJ whole genome shotgun (WGS) entry which is preliminary data.</text>
</comment>